<dbReference type="InterPro" id="IPR058548">
    <property type="entry name" value="MlaB-like_STAS"/>
</dbReference>
<dbReference type="SUPFAM" id="SSF52091">
    <property type="entry name" value="SpoIIaa-like"/>
    <property type="match status" value="1"/>
</dbReference>
<dbReference type="Pfam" id="PF13466">
    <property type="entry name" value="STAS_2"/>
    <property type="match status" value="1"/>
</dbReference>
<dbReference type="AlphaFoldDB" id="A0A1G9BPL2"/>
<evidence type="ECO:0000313" key="2">
    <source>
        <dbReference type="EMBL" id="SDK41428.1"/>
    </source>
</evidence>
<dbReference type="InterPro" id="IPR002645">
    <property type="entry name" value="STAS_dom"/>
</dbReference>
<evidence type="ECO:0000259" key="1">
    <source>
        <dbReference type="PROSITE" id="PS50801"/>
    </source>
</evidence>
<organism evidence="2 3">
    <name type="scientific">Streptomyces indicus</name>
    <dbReference type="NCBI Taxonomy" id="417292"/>
    <lineage>
        <taxon>Bacteria</taxon>
        <taxon>Bacillati</taxon>
        <taxon>Actinomycetota</taxon>
        <taxon>Actinomycetes</taxon>
        <taxon>Kitasatosporales</taxon>
        <taxon>Streptomycetaceae</taxon>
        <taxon>Streptomyces</taxon>
    </lineage>
</organism>
<reference evidence="2 3" key="1">
    <citation type="submission" date="2016-10" db="EMBL/GenBank/DDBJ databases">
        <authorList>
            <person name="de Groot N.N."/>
        </authorList>
    </citation>
    <scope>NUCLEOTIDE SEQUENCE [LARGE SCALE GENOMIC DNA]</scope>
    <source>
        <strain evidence="2 3">CGMCC 4.5727</strain>
    </source>
</reference>
<dbReference type="PROSITE" id="PS50801">
    <property type="entry name" value="STAS"/>
    <property type="match status" value="1"/>
</dbReference>
<dbReference type="EMBL" id="FNFF01000007">
    <property type="protein sequence ID" value="SDK41428.1"/>
    <property type="molecule type" value="Genomic_DNA"/>
</dbReference>
<dbReference type="InterPro" id="IPR036513">
    <property type="entry name" value="STAS_dom_sf"/>
</dbReference>
<keyword evidence="3" id="KW-1185">Reference proteome</keyword>
<accession>A0A1G9BPL2</accession>
<sequence length="123" mass="13176">MSFRRRDGLPCMTTVEPVVLRLAAPLTRAQVPQLCAHLSGQLERTGADEVIVDALALHHAGQADFAVIDALARLRLTARRAGAGVRIRDPGPALLRLLQLTGLSEVLGAVEERGREPDPDLTG</sequence>
<protein>
    <submittedName>
        <fullName evidence="2">STAS domain-containing protein</fullName>
    </submittedName>
</protein>
<dbReference type="Proteomes" id="UP000199155">
    <property type="component" value="Unassembled WGS sequence"/>
</dbReference>
<proteinExistence type="predicted"/>
<dbReference type="STRING" id="417292.SAMN05421806_107177"/>
<evidence type="ECO:0000313" key="3">
    <source>
        <dbReference type="Proteomes" id="UP000199155"/>
    </source>
</evidence>
<feature type="domain" description="STAS" evidence="1">
    <location>
        <begin position="18"/>
        <end position="123"/>
    </location>
</feature>
<name>A0A1G9BPL2_9ACTN</name>
<gene>
    <name evidence="2" type="ORF">SAMN05421806_107177</name>
</gene>
<dbReference type="Gene3D" id="3.30.750.24">
    <property type="entry name" value="STAS domain"/>
    <property type="match status" value="1"/>
</dbReference>